<evidence type="ECO:0000256" key="8">
    <source>
        <dbReference type="SAM" id="Phobius"/>
    </source>
</evidence>
<evidence type="ECO:0000256" key="5">
    <source>
        <dbReference type="ARBA" id="ARBA00022989"/>
    </source>
</evidence>
<keyword evidence="4 8" id="KW-0812">Transmembrane</keyword>
<dbReference type="PROSITE" id="PS51257">
    <property type="entry name" value="PROKAR_LIPOPROTEIN"/>
    <property type="match status" value="1"/>
</dbReference>
<reference evidence="9" key="2">
    <citation type="journal article" date="2023" name="Int. J. Mol. Sci.">
        <title>De Novo Assembly and Annotation of 11 Diverse Shrub Willow (Salix) Genomes Reveals Novel Gene Organization in Sex-Linked Regions.</title>
        <authorList>
            <person name="Hyden B."/>
            <person name="Feng K."/>
            <person name="Yates T.B."/>
            <person name="Jawdy S."/>
            <person name="Cereghino C."/>
            <person name="Smart L.B."/>
            <person name="Muchero W."/>
        </authorList>
    </citation>
    <scope>NUCLEOTIDE SEQUENCE</scope>
    <source>
        <tissue evidence="9">Shoot tip</tissue>
    </source>
</reference>
<dbReference type="PANTHER" id="PTHR31752:SF44">
    <property type="entry name" value="AUXIN EFFLUX CARRIER COMPONENT"/>
    <property type="match status" value="1"/>
</dbReference>
<dbReference type="PANTHER" id="PTHR31752">
    <property type="entry name" value="AUXIN EFFLUX CARRIER COMPONENT 1B-RELATED"/>
    <property type="match status" value="1"/>
</dbReference>
<comment type="subcellular location">
    <subcellularLocation>
        <location evidence="1">Membrane</location>
        <topology evidence="1">Multi-pass membrane protein</topology>
    </subcellularLocation>
</comment>
<comment type="similarity">
    <text evidence="2">Belongs to the auxin efflux carrier (TC 2.A.69.1) family.</text>
</comment>
<dbReference type="Proteomes" id="UP001141253">
    <property type="component" value="Chromosome 14"/>
</dbReference>
<dbReference type="InterPro" id="IPR051107">
    <property type="entry name" value="Auxin_Efflux_Carrier"/>
</dbReference>
<keyword evidence="6 8" id="KW-0472">Membrane</keyword>
<feature type="transmembrane region" description="Helical" evidence="8">
    <location>
        <begin position="140"/>
        <end position="159"/>
    </location>
</feature>
<feature type="transmembrane region" description="Helical" evidence="8">
    <location>
        <begin position="80"/>
        <end position="102"/>
    </location>
</feature>
<evidence type="ECO:0000256" key="7">
    <source>
        <dbReference type="ARBA" id="ARBA00023294"/>
    </source>
</evidence>
<evidence type="ECO:0000313" key="9">
    <source>
        <dbReference type="EMBL" id="KAJ6329322.1"/>
    </source>
</evidence>
<feature type="transmembrane region" description="Helical" evidence="8">
    <location>
        <begin position="49"/>
        <end position="68"/>
    </location>
</feature>
<evidence type="ECO:0008006" key="11">
    <source>
        <dbReference type="Google" id="ProtNLM"/>
    </source>
</evidence>
<evidence type="ECO:0000256" key="4">
    <source>
        <dbReference type="ARBA" id="ARBA00022692"/>
    </source>
</evidence>
<dbReference type="Pfam" id="PF03547">
    <property type="entry name" value="Mem_trans"/>
    <property type="match status" value="1"/>
</dbReference>
<evidence type="ECO:0000313" key="10">
    <source>
        <dbReference type="Proteomes" id="UP001141253"/>
    </source>
</evidence>
<keyword evidence="3" id="KW-0813">Transport</keyword>
<organism evidence="9 10">
    <name type="scientific">Salix suchowensis</name>
    <dbReference type="NCBI Taxonomy" id="1278906"/>
    <lineage>
        <taxon>Eukaryota</taxon>
        <taxon>Viridiplantae</taxon>
        <taxon>Streptophyta</taxon>
        <taxon>Embryophyta</taxon>
        <taxon>Tracheophyta</taxon>
        <taxon>Spermatophyta</taxon>
        <taxon>Magnoliopsida</taxon>
        <taxon>eudicotyledons</taxon>
        <taxon>Gunneridae</taxon>
        <taxon>Pentapetalae</taxon>
        <taxon>rosids</taxon>
        <taxon>fabids</taxon>
        <taxon>Malpighiales</taxon>
        <taxon>Salicaceae</taxon>
        <taxon>Saliceae</taxon>
        <taxon>Salix</taxon>
    </lineage>
</organism>
<sequence length="162" mass="17478">MILQILKTVCQKLVRNPNSYASLIGLSWALVSCRYGIMKPQIVDNSVTILSKAGLGMAMFSLGLFMALQPRIIACGNRMAVYGMLARFLVGPAVMAVASIGVGLRGTVLKLSIVQAALPQGIVPFVFAREYDLHPDVLSTAVIFGMIVSLPITILYYIFLGL</sequence>
<name>A0ABQ9AA42_9ROSI</name>
<gene>
    <name evidence="9" type="ORF">OIU77_010909</name>
</gene>
<evidence type="ECO:0000256" key="6">
    <source>
        <dbReference type="ARBA" id="ARBA00023136"/>
    </source>
</evidence>
<protein>
    <recommendedName>
        <fullName evidence="11">PIN-like protein</fullName>
    </recommendedName>
</protein>
<evidence type="ECO:0000256" key="1">
    <source>
        <dbReference type="ARBA" id="ARBA00004141"/>
    </source>
</evidence>
<dbReference type="InterPro" id="IPR004776">
    <property type="entry name" value="Mem_transp_PIN-like"/>
</dbReference>
<feature type="transmembrane region" description="Helical" evidence="8">
    <location>
        <begin position="20"/>
        <end position="37"/>
    </location>
</feature>
<keyword evidence="10" id="KW-1185">Reference proteome</keyword>
<comment type="caution">
    <text evidence="9">The sequence shown here is derived from an EMBL/GenBank/DDBJ whole genome shotgun (WGS) entry which is preliminary data.</text>
</comment>
<keyword evidence="7" id="KW-0927">Auxin signaling pathway</keyword>
<proteinExistence type="inferred from homology"/>
<reference evidence="9" key="1">
    <citation type="submission" date="2022-10" db="EMBL/GenBank/DDBJ databases">
        <authorList>
            <person name="Hyden B.L."/>
            <person name="Feng K."/>
            <person name="Yates T."/>
            <person name="Jawdy S."/>
            <person name="Smart L.B."/>
            <person name="Muchero W."/>
        </authorList>
    </citation>
    <scope>NUCLEOTIDE SEQUENCE</scope>
    <source>
        <tissue evidence="9">Shoot tip</tissue>
    </source>
</reference>
<evidence type="ECO:0000256" key="3">
    <source>
        <dbReference type="ARBA" id="ARBA00022448"/>
    </source>
</evidence>
<evidence type="ECO:0000256" key="2">
    <source>
        <dbReference type="ARBA" id="ARBA00009177"/>
    </source>
</evidence>
<accession>A0ABQ9AA42</accession>
<dbReference type="EMBL" id="JAPFFI010000022">
    <property type="protein sequence ID" value="KAJ6329322.1"/>
    <property type="molecule type" value="Genomic_DNA"/>
</dbReference>
<keyword evidence="5 8" id="KW-1133">Transmembrane helix</keyword>